<dbReference type="SUPFAM" id="SSF100950">
    <property type="entry name" value="NagB/RpiA/CoA transferase-like"/>
    <property type="match status" value="1"/>
</dbReference>
<evidence type="ECO:0000313" key="6">
    <source>
        <dbReference type="EMBL" id="QNQ11411.1"/>
    </source>
</evidence>
<evidence type="ECO:0000256" key="3">
    <source>
        <dbReference type="ARBA" id="ARBA00023125"/>
    </source>
</evidence>
<evidence type="ECO:0000259" key="5">
    <source>
        <dbReference type="PROSITE" id="PS51000"/>
    </source>
</evidence>
<dbReference type="Pfam" id="PF08220">
    <property type="entry name" value="HTH_DeoR"/>
    <property type="match status" value="1"/>
</dbReference>
<evidence type="ECO:0000313" key="7">
    <source>
        <dbReference type="Proteomes" id="UP000516148"/>
    </source>
</evidence>
<dbReference type="GO" id="GO:0003700">
    <property type="term" value="F:DNA-binding transcription factor activity"/>
    <property type="evidence" value="ECO:0007669"/>
    <property type="project" value="InterPro"/>
</dbReference>
<dbReference type="KEGG" id="spap:H3Z74_09870"/>
<dbReference type="Pfam" id="PF00455">
    <property type="entry name" value="DeoRC"/>
    <property type="match status" value="1"/>
</dbReference>
<organism evidence="6 7">
    <name type="scientific">Sphingomonas alpina</name>
    <dbReference type="NCBI Taxonomy" id="653931"/>
    <lineage>
        <taxon>Bacteria</taxon>
        <taxon>Pseudomonadati</taxon>
        <taxon>Pseudomonadota</taxon>
        <taxon>Alphaproteobacteria</taxon>
        <taxon>Sphingomonadales</taxon>
        <taxon>Sphingomonadaceae</taxon>
        <taxon>Sphingomonas</taxon>
    </lineage>
</organism>
<evidence type="ECO:0000256" key="1">
    <source>
        <dbReference type="ARBA" id="ARBA00022491"/>
    </source>
</evidence>
<dbReference type="SUPFAM" id="SSF46785">
    <property type="entry name" value="Winged helix' DNA-binding domain"/>
    <property type="match status" value="1"/>
</dbReference>
<keyword evidence="4" id="KW-0804">Transcription</keyword>
<dbReference type="InterPro" id="IPR050313">
    <property type="entry name" value="Carb_Metab_HTH_regulators"/>
</dbReference>
<keyword evidence="7" id="KW-1185">Reference proteome</keyword>
<dbReference type="PRINTS" id="PR00037">
    <property type="entry name" value="HTHLACR"/>
</dbReference>
<dbReference type="SMART" id="SM01134">
    <property type="entry name" value="DeoRC"/>
    <property type="match status" value="1"/>
</dbReference>
<dbReference type="SMART" id="SM00420">
    <property type="entry name" value="HTH_DEOR"/>
    <property type="match status" value="1"/>
</dbReference>
<dbReference type="AlphaFoldDB" id="A0A7H0LP08"/>
<dbReference type="Gene3D" id="1.10.10.10">
    <property type="entry name" value="Winged helix-like DNA-binding domain superfamily/Winged helix DNA-binding domain"/>
    <property type="match status" value="1"/>
</dbReference>
<dbReference type="PROSITE" id="PS00894">
    <property type="entry name" value="HTH_DEOR_1"/>
    <property type="match status" value="1"/>
</dbReference>
<keyword evidence="2" id="KW-0805">Transcription regulation</keyword>
<dbReference type="PANTHER" id="PTHR30363:SF4">
    <property type="entry name" value="GLYCEROL-3-PHOSPHATE REGULON REPRESSOR"/>
    <property type="match status" value="1"/>
</dbReference>
<dbReference type="InterPro" id="IPR037171">
    <property type="entry name" value="NagB/RpiA_transferase-like"/>
</dbReference>
<dbReference type="InterPro" id="IPR001034">
    <property type="entry name" value="DeoR_HTH"/>
</dbReference>
<reference evidence="6 7" key="1">
    <citation type="submission" date="2020-09" db="EMBL/GenBank/DDBJ databases">
        <title>Sphingomonas sp., a new species isolated from pork steak.</title>
        <authorList>
            <person name="Heidler von Heilborn D."/>
        </authorList>
    </citation>
    <scope>NUCLEOTIDE SEQUENCE [LARGE SCALE GENOMIC DNA]</scope>
    <source>
        <strain evidence="7">S8-3T</strain>
    </source>
</reference>
<dbReference type="PANTHER" id="PTHR30363">
    <property type="entry name" value="HTH-TYPE TRANSCRIPTIONAL REGULATOR SRLR-RELATED"/>
    <property type="match status" value="1"/>
</dbReference>
<dbReference type="RefSeq" id="WP_187763692.1">
    <property type="nucleotide sequence ID" value="NZ_CP061038.1"/>
</dbReference>
<protein>
    <submittedName>
        <fullName evidence="6">DeoR/GlpR transcriptional regulator</fullName>
    </submittedName>
</protein>
<dbReference type="EMBL" id="CP061038">
    <property type="protein sequence ID" value="QNQ11411.1"/>
    <property type="molecule type" value="Genomic_DNA"/>
</dbReference>
<keyword evidence="1" id="KW-0678">Repressor</keyword>
<dbReference type="Proteomes" id="UP000516148">
    <property type="component" value="Chromosome"/>
</dbReference>
<dbReference type="GO" id="GO:0003677">
    <property type="term" value="F:DNA binding"/>
    <property type="evidence" value="ECO:0007669"/>
    <property type="project" value="UniProtKB-KW"/>
</dbReference>
<sequence>MLTEQRKRHLLSLLKQDGRIVAKSVAAGLGLSEDTIRRDLRELAAEGLLQRVHGGALPASPAVGTLATRLSIGAADKAAIGRYAASMIRPGQTVFVDGGTTAMQLVNHLDHRLMATIVTHSPLVAGALADHAVDVLLIGGKLFKHSMVSVGVAALRAVSEIRPDIFFMGVTGVHPTAGLTTGDPEEAAMKRAIADTAAELVVMASSEKIGAASHFVIAPIERTDILITPAGTDQDSSTQFTALGVDVRRV</sequence>
<evidence type="ECO:0000256" key="4">
    <source>
        <dbReference type="ARBA" id="ARBA00023163"/>
    </source>
</evidence>
<dbReference type="InterPro" id="IPR018356">
    <property type="entry name" value="Tscrpt_reg_HTH_DeoR_CS"/>
</dbReference>
<dbReference type="InterPro" id="IPR036390">
    <property type="entry name" value="WH_DNA-bd_sf"/>
</dbReference>
<dbReference type="InterPro" id="IPR036388">
    <property type="entry name" value="WH-like_DNA-bd_sf"/>
</dbReference>
<gene>
    <name evidence="6" type="ORF">H3Z74_09870</name>
</gene>
<keyword evidence="3" id="KW-0238">DNA-binding</keyword>
<proteinExistence type="predicted"/>
<evidence type="ECO:0000256" key="2">
    <source>
        <dbReference type="ARBA" id="ARBA00023015"/>
    </source>
</evidence>
<feature type="domain" description="HTH deoR-type" evidence="5">
    <location>
        <begin position="3"/>
        <end position="58"/>
    </location>
</feature>
<dbReference type="InterPro" id="IPR014036">
    <property type="entry name" value="DeoR-like_C"/>
</dbReference>
<dbReference type="Gene3D" id="3.40.50.1360">
    <property type="match status" value="1"/>
</dbReference>
<accession>A0A7H0LP08</accession>
<name>A0A7H0LP08_9SPHN</name>
<dbReference type="PROSITE" id="PS51000">
    <property type="entry name" value="HTH_DEOR_2"/>
    <property type="match status" value="1"/>
</dbReference>